<feature type="compositionally biased region" description="Low complexity" evidence="1">
    <location>
        <begin position="170"/>
        <end position="223"/>
    </location>
</feature>
<keyword evidence="3" id="KW-1185">Reference proteome</keyword>
<dbReference type="AlphaFoldDB" id="U6GL72"/>
<dbReference type="Proteomes" id="UP000018050">
    <property type="component" value="Unassembled WGS sequence"/>
</dbReference>
<feature type="compositionally biased region" description="Low complexity" evidence="1">
    <location>
        <begin position="112"/>
        <end position="160"/>
    </location>
</feature>
<reference evidence="2" key="1">
    <citation type="submission" date="2013-10" db="EMBL/GenBank/DDBJ databases">
        <title>Genomic analysis of the causative agents of coccidiosis in chickens.</title>
        <authorList>
            <person name="Reid A.J."/>
            <person name="Blake D."/>
            <person name="Billington K."/>
            <person name="Browne H."/>
            <person name="Dunn M."/>
            <person name="Hung S."/>
            <person name="Kawahara F."/>
            <person name="Miranda-Saavedra D."/>
            <person name="Mourier T."/>
            <person name="Nagra H."/>
            <person name="Otto T.D."/>
            <person name="Rawlings N."/>
            <person name="Sanchez A."/>
            <person name="Sanders M."/>
            <person name="Subramaniam C."/>
            <person name="Tay Y."/>
            <person name="Dear P."/>
            <person name="Doerig C."/>
            <person name="Gruber A."/>
            <person name="Parkinson J."/>
            <person name="Shirley M."/>
            <person name="Wan K.L."/>
            <person name="Berriman M."/>
            <person name="Tomley F."/>
            <person name="Pain A."/>
        </authorList>
    </citation>
    <scope>NUCLEOTIDE SEQUENCE</scope>
    <source>
        <strain evidence="2">Houghton</strain>
    </source>
</reference>
<feature type="compositionally biased region" description="Low complexity" evidence="1">
    <location>
        <begin position="505"/>
        <end position="516"/>
    </location>
</feature>
<evidence type="ECO:0000313" key="3">
    <source>
        <dbReference type="Proteomes" id="UP000018050"/>
    </source>
</evidence>
<feature type="compositionally biased region" description="Basic and acidic residues" evidence="1">
    <location>
        <begin position="536"/>
        <end position="547"/>
    </location>
</feature>
<feature type="region of interest" description="Disordered" evidence="1">
    <location>
        <begin position="452"/>
        <end position="561"/>
    </location>
</feature>
<gene>
    <name evidence="2" type="ORF">EAH_00013210</name>
</gene>
<dbReference type="OrthoDB" id="348161at2759"/>
<feature type="compositionally biased region" description="Low complexity" evidence="1">
    <location>
        <begin position="239"/>
        <end position="250"/>
    </location>
</feature>
<feature type="region of interest" description="Disordered" evidence="1">
    <location>
        <begin position="112"/>
        <end position="276"/>
    </location>
</feature>
<protein>
    <submittedName>
        <fullName evidence="2">Uncharacterized protein</fullName>
    </submittedName>
</protein>
<dbReference type="RefSeq" id="XP_013249966.1">
    <property type="nucleotide sequence ID" value="XM_013394512.1"/>
</dbReference>
<name>U6GL72_EIMAC</name>
<proteinExistence type="predicted"/>
<evidence type="ECO:0000256" key="1">
    <source>
        <dbReference type="SAM" id="MobiDB-lite"/>
    </source>
</evidence>
<feature type="compositionally biased region" description="Low complexity" evidence="1">
    <location>
        <begin position="28"/>
        <end position="45"/>
    </location>
</feature>
<feature type="compositionally biased region" description="Pro residues" evidence="1">
    <location>
        <begin position="481"/>
        <end position="494"/>
    </location>
</feature>
<dbReference type="GeneID" id="25269391"/>
<dbReference type="OMA" id="GVEHRRQ"/>
<dbReference type="VEuPathDB" id="ToxoDB:EAH_00013210"/>
<dbReference type="EMBL" id="HG671125">
    <property type="protein sequence ID" value="CDI80003.1"/>
    <property type="molecule type" value="Genomic_DNA"/>
</dbReference>
<evidence type="ECO:0000313" key="2">
    <source>
        <dbReference type="EMBL" id="CDI80003.1"/>
    </source>
</evidence>
<reference evidence="2" key="2">
    <citation type="submission" date="2013-10" db="EMBL/GenBank/DDBJ databases">
        <authorList>
            <person name="Aslett M."/>
        </authorList>
    </citation>
    <scope>NUCLEOTIDE SEQUENCE</scope>
    <source>
        <strain evidence="2">Houghton</strain>
    </source>
</reference>
<feature type="region of interest" description="Disordered" evidence="1">
    <location>
        <begin position="28"/>
        <end position="54"/>
    </location>
</feature>
<sequence length="561" mass="61391">MNSTQPIQNPAQQQQLLLLQQQQQAAQQRLGQPVLQQQMPQQQHPLMPPHGHPAALQQSMLQNPQQITAHQQQQPQVQQQLQQQLLQQQQQQQPAHLSSLHGISQQHFPLQSQPMSMQRLQQQQFMRRSPVQQQLAQQAPMQLTQPLQHLQQVHPQEQQHAMSSPQTHFLQRQQQLHSGQQQHGHHQQQGCLQQPPQLSHQQLQHQQLHQLHAHHALLQQQHAQHGDAAGLSHLGTPKSGNSSTSAAGSGMLPVPPLGNRPYSGRLHPQGGGPSSSIILAAAPMEAVQIAARPGSSSTVADLVREAMEAAEAAEATDPETDFYGAAREAERGFSVHDLLDFTEDIAALMEAFMNPELAVAAEALELTVQLALDFIDDLVEKGVEHRRQQQDGVRRPRGSRRRLPQLLAEDLLAALRTHPRKELRCKEALDNYRLLEDFKLAFPEDRYLSTPAQGQAQPLVSPGGSTAPPGPQPSGSNVAPPQAPLQDPPAPAQPQGPNTPLDNVAGRQRPPAAGAGTSTHVADPHGLTASPTIRAQRHDSATSENRPRPTQAAPSGLPLNP</sequence>
<organism evidence="2 3">
    <name type="scientific">Eimeria acervulina</name>
    <name type="common">Coccidian parasite</name>
    <dbReference type="NCBI Taxonomy" id="5801"/>
    <lineage>
        <taxon>Eukaryota</taxon>
        <taxon>Sar</taxon>
        <taxon>Alveolata</taxon>
        <taxon>Apicomplexa</taxon>
        <taxon>Conoidasida</taxon>
        <taxon>Coccidia</taxon>
        <taxon>Eucoccidiorida</taxon>
        <taxon>Eimeriorina</taxon>
        <taxon>Eimeriidae</taxon>
        <taxon>Eimeria</taxon>
    </lineage>
</organism>
<accession>U6GL72</accession>